<dbReference type="Proteomes" id="UP000828048">
    <property type="component" value="Chromosome 7"/>
</dbReference>
<evidence type="ECO:0000313" key="2">
    <source>
        <dbReference type="Proteomes" id="UP000828048"/>
    </source>
</evidence>
<sequence length="244" mass="28644">MKVRRGDAEEQLKSRRLKPLVDQLSRIKDLTVPEFGNLHAWELHANAAPRAGNGDSNANDASKSAQGLGFDGTPMPFFEKQRQKWNLIWILDHPFYWDSSLKYSFIRKLHSRAFHMKLFENMDGWLDEHLPVGHRQHRSDLITSDPEDPIRKVYAHKEDHYRNLGVTFRDFLGLVLFRNILAHYNDYAPVYEYNLLAAQLLSWLLGSSLFKKRRPSRSHNACNLSTRYPLPFQPNIFYHPFKRV</sequence>
<keyword evidence="2" id="KW-1185">Reference proteome</keyword>
<dbReference type="EMBL" id="CM037157">
    <property type="protein sequence ID" value="KAH7848818.1"/>
    <property type="molecule type" value="Genomic_DNA"/>
</dbReference>
<reference evidence="1 2" key="1">
    <citation type="journal article" date="2021" name="Hortic Res">
        <title>High-quality reference genome and annotation aids understanding of berry development for evergreen blueberry (Vaccinium darrowii).</title>
        <authorList>
            <person name="Yu J."/>
            <person name="Hulse-Kemp A.M."/>
            <person name="Babiker E."/>
            <person name="Staton M."/>
        </authorList>
    </citation>
    <scope>NUCLEOTIDE SEQUENCE [LARGE SCALE GENOMIC DNA]</scope>
    <source>
        <strain evidence="2">cv. NJ 8807/NJ 8810</strain>
        <tissue evidence="1">Young leaf</tissue>
    </source>
</reference>
<accession>A0ACB7Y5M6</accession>
<protein>
    <submittedName>
        <fullName evidence="1">Uncharacterized protein</fullName>
    </submittedName>
</protein>
<evidence type="ECO:0000313" key="1">
    <source>
        <dbReference type="EMBL" id="KAH7848818.1"/>
    </source>
</evidence>
<gene>
    <name evidence="1" type="ORF">Vadar_008477</name>
</gene>
<organism evidence="1 2">
    <name type="scientific">Vaccinium darrowii</name>
    <dbReference type="NCBI Taxonomy" id="229202"/>
    <lineage>
        <taxon>Eukaryota</taxon>
        <taxon>Viridiplantae</taxon>
        <taxon>Streptophyta</taxon>
        <taxon>Embryophyta</taxon>
        <taxon>Tracheophyta</taxon>
        <taxon>Spermatophyta</taxon>
        <taxon>Magnoliopsida</taxon>
        <taxon>eudicotyledons</taxon>
        <taxon>Gunneridae</taxon>
        <taxon>Pentapetalae</taxon>
        <taxon>asterids</taxon>
        <taxon>Ericales</taxon>
        <taxon>Ericaceae</taxon>
        <taxon>Vaccinioideae</taxon>
        <taxon>Vaccinieae</taxon>
        <taxon>Vaccinium</taxon>
    </lineage>
</organism>
<name>A0ACB7Y5M6_9ERIC</name>
<proteinExistence type="predicted"/>
<comment type="caution">
    <text evidence="1">The sequence shown here is derived from an EMBL/GenBank/DDBJ whole genome shotgun (WGS) entry which is preliminary data.</text>
</comment>